<sequence>MFSPNRGLPSSSVDSSCPDDPCFSVDGAVIEASGRLSSEAYLPFKEFFKDEEESCSRRGMRVTEVVEGVRSWKDQRGAGWYASHPAPPPGKSSRSLSAWFSVSRWGSWRMAFVMANLQRAVWTRAVDPPTPGKRLCTKTACPSDRTVINLDDDTEVETDTGVPPKLPGSRVVESEHFAGPSPGAGGQEPELPKRGRPRKRARVDDSDAGIAREGPGTRSRTKTVAPKRSIRTAWSKAHAPGCTCGFLIHSDRCQLFRAHRGYTIDPKRVDTPPPKMRSAPPETPKPRLSPVSLVSKSSNVSDWVQGEIARVAREVAALPHTKWRNAWKQKMAQYHPDKHAAGGAPVLEKPRTEVFIELRRLYEVFGFVSCANT</sequence>
<evidence type="ECO:0000313" key="2">
    <source>
        <dbReference type="EMBL" id="CAD8850470.1"/>
    </source>
</evidence>
<gene>
    <name evidence="2" type="ORF">NSCI0253_LOCUS24820</name>
</gene>
<proteinExistence type="predicted"/>
<evidence type="ECO:0000256" key="1">
    <source>
        <dbReference type="SAM" id="MobiDB-lite"/>
    </source>
</evidence>
<feature type="region of interest" description="Disordered" evidence="1">
    <location>
        <begin position="151"/>
        <end position="229"/>
    </location>
</feature>
<dbReference type="SUPFAM" id="SSF46565">
    <property type="entry name" value="Chaperone J-domain"/>
    <property type="match status" value="1"/>
</dbReference>
<organism evidence="2">
    <name type="scientific">Noctiluca scintillans</name>
    <name type="common">Sea sparkle</name>
    <name type="synonym">Red tide dinoflagellate</name>
    <dbReference type="NCBI Taxonomy" id="2966"/>
    <lineage>
        <taxon>Eukaryota</taxon>
        <taxon>Sar</taxon>
        <taxon>Alveolata</taxon>
        <taxon>Dinophyceae</taxon>
        <taxon>Noctilucales</taxon>
        <taxon>Noctilucaceae</taxon>
        <taxon>Noctiluca</taxon>
    </lineage>
</organism>
<dbReference type="EMBL" id="HBFQ01035193">
    <property type="protein sequence ID" value="CAD8850470.1"/>
    <property type="molecule type" value="Transcribed_RNA"/>
</dbReference>
<reference evidence="2" key="1">
    <citation type="submission" date="2021-01" db="EMBL/GenBank/DDBJ databases">
        <authorList>
            <person name="Corre E."/>
            <person name="Pelletier E."/>
            <person name="Niang G."/>
            <person name="Scheremetjew M."/>
            <person name="Finn R."/>
            <person name="Kale V."/>
            <person name="Holt S."/>
            <person name="Cochrane G."/>
            <person name="Meng A."/>
            <person name="Brown T."/>
            <person name="Cohen L."/>
        </authorList>
    </citation>
    <scope>NUCLEOTIDE SEQUENCE</scope>
</reference>
<evidence type="ECO:0008006" key="3">
    <source>
        <dbReference type="Google" id="ProtNLM"/>
    </source>
</evidence>
<protein>
    <recommendedName>
        <fullName evidence="3">J domain-containing protein</fullName>
    </recommendedName>
</protein>
<feature type="region of interest" description="Disordered" evidence="1">
    <location>
        <begin position="264"/>
        <end position="292"/>
    </location>
</feature>
<name>A0A7S1F8L0_NOCSC</name>
<accession>A0A7S1F8L0</accession>
<dbReference type="AlphaFoldDB" id="A0A7S1F8L0"/>
<dbReference type="InterPro" id="IPR036869">
    <property type="entry name" value="J_dom_sf"/>
</dbReference>